<dbReference type="GeneID" id="31366504"/>
<dbReference type="InParanoid" id="D3BSR6"/>
<dbReference type="Proteomes" id="UP000001396">
    <property type="component" value="Unassembled WGS sequence"/>
</dbReference>
<keyword evidence="2" id="KW-1185">Reference proteome</keyword>
<sequence length="170" mass="19925">MNEIVTCVVCNKEYHYTNFYNNYKSRCKFCSNKVVSKLRSTEPSYHFKHITELAESRAILERFKEKEGDCEIDFDYIYFTLLDKQHRRCPITNVPLSLVAMSHWQASVDRINDGINYTLENSRLIPYECNTRSKWYFGLAGLKILLSTAKGHNDSRNRTSNKGLLEMDIC</sequence>
<comment type="caution">
    <text evidence="1">The sequence shown here is derived from an EMBL/GenBank/DDBJ whole genome shotgun (WGS) entry which is preliminary data.</text>
</comment>
<accession>D3BSR6</accession>
<reference evidence="1 2" key="1">
    <citation type="journal article" date="2011" name="Genome Res.">
        <title>Phylogeny-wide analysis of social amoeba genomes highlights ancient origins for complex intercellular communication.</title>
        <authorList>
            <person name="Heidel A.J."/>
            <person name="Lawal H.M."/>
            <person name="Felder M."/>
            <person name="Schilde C."/>
            <person name="Helps N.R."/>
            <person name="Tunggal B."/>
            <person name="Rivero F."/>
            <person name="John U."/>
            <person name="Schleicher M."/>
            <person name="Eichinger L."/>
            <person name="Platzer M."/>
            <person name="Noegel A.A."/>
            <person name="Schaap P."/>
            <person name="Gloeckner G."/>
        </authorList>
    </citation>
    <scope>NUCLEOTIDE SEQUENCE [LARGE SCALE GENOMIC DNA]</scope>
    <source>
        <strain evidence="2">ATCC 26659 / Pp 5 / PN500</strain>
    </source>
</reference>
<gene>
    <name evidence="1" type="ORF">PPL_11035</name>
</gene>
<dbReference type="EMBL" id="ADBJ01000054">
    <property type="protein sequence ID" value="EFA75531.1"/>
    <property type="molecule type" value="Genomic_DNA"/>
</dbReference>
<organism evidence="1 2">
    <name type="scientific">Heterostelium pallidum (strain ATCC 26659 / Pp 5 / PN500)</name>
    <name type="common">Cellular slime mold</name>
    <name type="synonym">Polysphondylium pallidum</name>
    <dbReference type="NCBI Taxonomy" id="670386"/>
    <lineage>
        <taxon>Eukaryota</taxon>
        <taxon>Amoebozoa</taxon>
        <taxon>Evosea</taxon>
        <taxon>Eumycetozoa</taxon>
        <taxon>Dictyostelia</taxon>
        <taxon>Acytosteliales</taxon>
        <taxon>Acytosteliaceae</taxon>
        <taxon>Heterostelium</taxon>
    </lineage>
</organism>
<dbReference type="RefSeq" id="XP_020427665.1">
    <property type="nucleotide sequence ID" value="XM_020581795.1"/>
</dbReference>
<dbReference type="AlphaFoldDB" id="D3BSR6"/>
<proteinExistence type="predicted"/>
<protein>
    <submittedName>
        <fullName evidence="1">Uncharacterized protein</fullName>
    </submittedName>
</protein>
<evidence type="ECO:0000313" key="1">
    <source>
        <dbReference type="EMBL" id="EFA75531.1"/>
    </source>
</evidence>
<evidence type="ECO:0000313" key="2">
    <source>
        <dbReference type="Proteomes" id="UP000001396"/>
    </source>
</evidence>
<name>D3BSR6_HETP5</name>